<organism evidence="1">
    <name type="scientific">Arundo donax</name>
    <name type="common">Giant reed</name>
    <name type="synonym">Donax arundinaceus</name>
    <dbReference type="NCBI Taxonomy" id="35708"/>
    <lineage>
        <taxon>Eukaryota</taxon>
        <taxon>Viridiplantae</taxon>
        <taxon>Streptophyta</taxon>
        <taxon>Embryophyta</taxon>
        <taxon>Tracheophyta</taxon>
        <taxon>Spermatophyta</taxon>
        <taxon>Magnoliopsida</taxon>
        <taxon>Liliopsida</taxon>
        <taxon>Poales</taxon>
        <taxon>Poaceae</taxon>
        <taxon>PACMAD clade</taxon>
        <taxon>Arundinoideae</taxon>
        <taxon>Arundineae</taxon>
        <taxon>Arundo</taxon>
    </lineage>
</organism>
<sequence>MLHIGDGDHEKQDAGLQIHQVSRPHYELWFL</sequence>
<accession>A0A0A9H4Q8</accession>
<name>A0A0A9H4Q8_ARUDO</name>
<protein>
    <submittedName>
        <fullName evidence="1">Uncharacterized protein</fullName>
    </submittedName>
</protein>
<dbReference type="AlphaFoldDB" id="A0A0A9H4Q8"/>
<proteinExistence type="predicted"/>
<reference evidence="1" key="2">
    <citation type="journal article" date="2015" name="Data Brief">
        <title>Shoot transcriptome of the giant reed, Arundo donax.</title>
        <authorList>
            <person name="Barrero R.A."/>
            <person name="Guerrero F.D."/>
            <person name="Moolhuijzen P."/>
            <person name="Goolsby J.A."/>
            <person name="Tidwell J."/>
            <person name="Bellgard S.E."/>
            <person name="Bellgard M.I."/>
        </authorList>
    </citation>
    <scope>NUCLEOTIDE SEQUENCE</scope>
    <source>
        <tissue evidence="1">Shoot tissue taken approximately 20 cm above the soil surface</tissue>
    </source>
</reference>
<reference evidence="1" key="1">
    <citation type="submission" date="2014-09" db="EMBL/GenBank/DDBJ databases">
        <authorList>
            <person name="Magalhaes I.L.F."/>
            <person name="Oliveira U."/>
            <person name="Santos F.R."/>
            <person name="Vidigal T.H.D.A."/>
            <person name="Brescovit A.D."/>
            <person name="Santos A.J."/>
        </authorList>
    </citation>
    <scope>NUCLEOTIDE SEQUENCE</scope>
    <source>
        <tissue evidence="1">Shoot tissue taken approximately 20 cm above the soil surface</tissue>
    </source>
</reference>
<evidence type="ECO:0000313" key="1">
    <source>
        <dbReference type="EMBL" id="JAE31727.1"/>
    </source>
</evidence>
<dbReference type="EMBL" id="GBRH01166169">
    <property type="protein sequence ID" value="JAE31727.1"/>
    <property type="molecule type" value="Transcribed_RNA"/>
</dbReference>